<dbReference type="Proteomes" id="UP000603904">
    <property type="component" value="Unassembled WGS sequence"/>
</dbReference>
<feature type="transmembrane region" description="Helical" evidence="1">
    <location>
        <begin position="54"/>
        <end position="75"/>
    </location>
</feature>
<protein>
    <submittedName>
        <fullName evidence="2">Uncharacterized protein</fullName>
    </submittedName>
</protein>
<keyword evidence="1" id="KW-0472">Membrane</keyword>
<dbReference type="EMBL" id="BOOC01000003">
    <property type="protein sequence ID" value="GIH38223.1"/>
    <property type="molecule type" value="Genomic_DNA"/>
</dbReference>
<evidence type="ECO:0000313" key="3">
    <source>
        <dbReference type="Proteomes" id="UP000603904"/>
    </source>
</evidence>
<comment type="caution">
    <text evidence="2">The sequence shown here is derived from an EMBL/GenBank/DDBJ whole genome shotgun (WGS) entry which is preliminary data.</text>
</comment>
<accession>A0ABQ4FU48</accession>
<dbReference type="RefSeq" id="WP_204055864.1">
    <property type="nucleotide sequence ID" value="NZ_BAAAGP010000005.1"/>
</dbReference>
<keyword evidence="1" id="KW-0812">Transmembrane</keyword>
<organism evidence="2 3">
    <name type="scientific">Microbispora corallina</name>
    <dbReference type="NCBI Taxonomy" id="83302"/>
    <lineage>
        <taxon>Bacteria</taxon>
        <taxon>Bacillati</taxon>
        <taxon>Actinomycetota</taxon>
        <taxon>Actinomycetes</taxon>
        <taxon>Streptosporangiales</taxon>
        <taxon>Streptosporangiaceae</taxon>
        <taxon>Microbispora</taxon>
    </lineage>
</organism>
<reference evidence="2 3" key="1">
    <citation type="submission" date="2021-01" db="EMBL/GenBank/DDBJ databases">
        <title>Whole genome shotgun sequence of Microbispora corallina NBRC 16416.</title>
        <authorList>
            <person name="Komaki H."/>
            <person name="Tamura T."/>
        </authorList>
    </citation>
    <scope>NUCLEOTIDE SEQUENCE [LARGE SCALE GENOMIC DNA]</scope>
    <source>
        <strain evidence="2 3">NBRC 16416</strain>
    </source>
</reference>
<keyword evidence="1" id="KW-1133">Transmembrane helix</keyword>
<evidence type="ECO:0000256" key="1">
    <source>
        <dbReference type="SAM" id="Phobius"/>
    </source>
</evidence>
<gene>
    <name evidence="2" type="ORF">Mco01_12230</name>
</gene>
<keyword evidence="3" id="KW-1185">Reference proteome</keyword>
<evidence type="ECO:0000313" key="2">
    <source>
        <dbReference type="EMBL" id="GIH38223.1"/>
    </source>
</evidence>
<proteinExistence type="predicted"/>
<sequence length="76" mass="8485">MNANGRVLLFIVVAFAVFAAGRQWQRSADLWRTWRQAVKNVPARRTAAWGGVRAMVKVGLVAAVILWAVANLNYFL</sequence>
<name>A0ABQ4FU48_9ACTN</name>